<name>A0A9D4U9Q0_ADICA</name>
<sequence>MERGNAGNDACNSNKYRDGAGGARVRVVKIVEPRVVKTDPAHFRSVVHSLTGQHFLPTTSFSPASSNCSTSLRPHDDSTDSPTSSSCATLPAPPSSASPSSQSRVSAQLPNIHDTNTILSDVFNDDDLTLFAPLGDPKAEER</sequence>
<feature type="compositionally biased region" description="Polar residues" evidence="1">
    <location>
        <begin position="54"/>
        <end position="72"/>
    </location>
</feature>
<feature type="compositionally biased region" description="Low complexity" evidence="1">
    <location>
        <begin position="80"/>
        <end position="90"/>
    </location>
</feature>
<dbReference type="PANTHER" id="PTHR33143">
    <property type="entry name" value="F16F4.1 PROTEIN-RELATED"/>
    <property type="match status" value="1"/>
</dbReference>
<dbReference type="Proteomes" id="UP000886520">
    <property type="component" value="Chromosome 20"/>
</dbReference>
<feature type="domain" description="VQ" evidence="2">
    <location>
        <begin position="30"/>
        <end position="53"/>
    </location>
</feature>
<evidence type="ECO:0000313" key="4">
    <source>
        <dbReference type="Proteomes" id="UP000886520"/>
    </source>
</evidence>
<keyword evidence="4" id="KW-1185">Reference proteome</keyword>
<feature type="compositionally biased region" description="Low complexity" evidence="1">
    <location>
        <begin position="97"/>
        <end position="107"/>
    </location>
</feature>
<reference evidence="3" key="1">
    <citation type="submission" date="2021-01" db="EMBL/GenBank/DDBJ databases">
        <title>Adiantum capillus-veneris genome.</title>
        <authorList>
            <person name="Fang Y."/>
            <person name="Liao Q."/>
        </authorList>
    </citation>
    <scope>NUCLEOTIDE SEQUENCE</scope>
    <source>
        <strain evidence="3">H3</strain>
        <tissue evidence="3">Leaf</tissue>
    </source>
</reference>
<dbReference type="InterPro" id="IPR039607">
    <property type="entry name" value="VQ_8/17/18/20/21/25"/>
</dbReference>
<dbReference type="InterPro" id="IPR008889">
    <property type="entry name" value="VQ"/>
</dbReference>
<dbReference type="GO" id="GO:0005634">
    <property type="term" value="C:nucleus"/>
    <property type="evidence" value="ECO:0007669"/>
    <property type="project" value="TreeGrafter"/>
</dbReference>
<dbReference type="AlphaFoldDB" id="A0A9D4U9Q0"/>
<comment type="caution">
    <text evidence="3">The sequence shown here is derived from an EMBL/GenBank/DDBJ whole genome shotgun (WGS) entry which is preliminary data.</text>
</comment>
<evidence type="ECO:0000256" key="1">
    <source>
        <dbReference type="SAM" id="MobiDB-lite"/>
    </source>
</evidence>
<dbReference type="Pfam" id="PF05678">
    <property type="entry name" value="VQ"/>
    <property type="match status" value="1"/>
</dbReference>
<accession>A0A9D4U9Q0</accession>
<evidence type="ECO:0000259" key="2">
    <source>
        <dbReference type="Pfam" id="PF05678"/>
    </source>
</evidence>
<feature type="region of interest" description="Disordered" evidence="1">
    <location>
        <begin position="54"/>
        <end position="109"/>
    </location>
</feature>
<dbReference type="EMBL" id="JABFUD020000020">
    <property type="protein sequence ID" value="KAI5063872.1"/>
    <property type="molecule type" value="Genomic_DNA"/>
</dbReference>
<proteinExistence type="predicted"/>
<feature type="region of interest" description="Disordered" evidence="1">
    <location>
        <begin position="1"/>
        <end position="22"/>
    </location>
</feature>
<protein>
    <recommendedName>
        <fullName evidence="2">VQ domain-containing protein</fullName>
    </recommendedName>
</protein>
<evidence type="ECO:0000313" key="3">
    <source>
        <dbReference type="EMBL" id="KAI5063872.1"/>
    </source>
</evidence>
<gene>
    <name evidence="3" type="ORF">GOP47_0020542</name>
</gene>
<organism evidence="3 4">
    <name type="scientific">Adiantum capillus-veneris</name>
    <name type="common">Maidenhair fern</name>
    <dbReference type="NCBI Taxonomy" id="13818"/>
    <lineage>
        <taxon>Eukaryota</taxon>
        <taxon>Viridiplantae</taxon>
        <taxon>Streptophyta</taxon>
        <taxon>Embryophyta</taxon>
        <taxon>Tracheophyta</taxon>
        <taxon>Polypodiopsida</taxon>
        <taxon>Polypodiidae</taxon>
        <taxon>Polypodiales</taxon>
        <taxon>Pteridineae</taxon>
        <taxon>Pteridaceae</taxon>
        <taxon>Vittarioideae</taxon>
        <taxon>Adiantum</taxon>
    </lineage>
</organism>